<sequence length="199" mass="18436">MATPVWSTGSDYVPQGFTVTEYECTMCGETPQTLTITEPCGCEATNGVPVTATPAATGSGSGPTPTGSSGSGSGSGTPGSSGSGSGTPGSSEGSSSPSSGSGSGSGEASSPGASSNAGGSTPAAETGGSSAPYPTTTTVACPGSACRAAASNAPAGGVSYGNTSGIEPWTGAAVPMGVSWQMLFTACAGVAVAGLAVLL</sequence>
<dbReference type="Proteomes" id="UP001320706">
    <property type="component" value="Unassembled WGS sequence"/>
</dbReference>
<evidence type="ECO:0000313" key="1">
    <source>
        <dbReference type="EMBL" id="KAK8216833.1"/>
    </source>
</evidence>
<reference evidence="1" key="1">
    <citation type="submission" date="2024-02" db="EMBL/GenBank/DDBJ databases">
        <title>Metagenome Assembled Genome of Zalaria obscura JY119.</title>
        <authorList>
            <person name="Vighnesh L."/>
            <person name="Jagadeeshwari U."/>
            <person name="Venkata Ramana C."/>
            <person name="Sasikala C."/>
        </authorList>
    </citation>
    <scope>NUCLEOTIDE SEQUENCE</scope>
    <source>
        <strain evidence="1">JY119</strain>
    </source>
</reference>
<proteinExistence type="predicted"/>
<evidence type="ECO:0000313" key="2">
    <source>
        <dbReference type="Proteomes" id="UP001320706"/>
    </source>
</evidence>
<name>A0ACC3SJD5_9PEZI</name>
<protein>
    <submittedName>
        <fullName evidence="1">Uncharacterized protein</fullName>
    </submittedName>
</protein>
<gene>
    <name evidence="1" type="ORF">M8818_001796</name>
</gene>
<organism evidence="1 2">
    <name type="scientific">Zalaria obscura</name>
    <dbReference type="NCBI Taxonomy" id="2024903"/>
    <lineage>
        <taxon>Eukaryota</taxon>
        <taxon>Fungi</taxon>
        <taxon>Dikarya</taxon>
        <taxon>Ascomycota</taxon>
        <taxon>Pezizomycotina</taxon>
        <taxon>Dothideomycetes</taxon>
        <taxon>Dothideomycetidae</taxon>
        <taxon>Dothideales</taxon>
        <taxon>Zalariaceae</taxon>
        <taxon>Zalaria</taxon>
    </lineage>
</organism>
<dbReference type="EMBL" id="JAMKPW020000007">
    <property type="protein sequence ID" value="KAK8216833.1"/>
    <property type="molecule type" value="Genomic_DNA"/>
</dbReference>
<comment type="caution">
    <text evidence="1">The sequence shown here is derived from an EMBL/GenBank/DDBJ whole genome shotgun (WGS) entry which is preliminary data.</text>
</comment>
<keyword evidence="2" id="KW-1185">Reference proteome</keyword>
<accession>A0ACC3SJD5</accession>